<evidence type="ECO:0000313" key="3">
    <source>
        <dbReference type="EMBL" id="NRN67158.1"/>
    </source>
</evidence>
<organism evidence="3 4">
    <name type="scientific">Kibdelosporangium persicum</name>
    <dbReference type="NCBI Taxonomy" id="2698649"/>
    <lineage>
        <taxon>Bacteria</taxon>
        <taxon>Bacillati</taxon>
        <taxon>Actinomycetota</taxon>
        <taxon>Actinomycetes</taxon>
        <taxon>Pseudonocardiales</taxon>
        <taxon>Pseudonocardiaceae</taxon>
        <taxon>Kibdelosporangium</taxon>
    </lineage>
</organism>
<dbReference type="PANTHER" id="PTHR15462:SF19">
    <property type="entry name" value="PEPTIDASE S1 DOMAIN-CONTAINING PROTEIN"/>
    <property type="match status" value="1"/>
</dbReference>
<proteinExistence type="predicted"/>
<dbReference type="Gene3D" id="2.40.10.10">
    <property type="entry name" value="Trypsin-like serine proteases"/>
    <property type="match status" value="2"/>
</dbReference>
<keyword evidence="3" id="KW-0482">Metalloprotease</keyword>
<keyword evidence="3" id="KW-0645">Protease</keyword>
<dbReference type="GO" id="GO:0008237">
    <property type="term" value="F:metallopeptidase activity"/>
    <property type="evidence" value="ECO:0007669"/>
    <property type="project" value="UniProtKB-KW"/>
</dbReference>
<dbReference type="PROSITE" id="PS00134">
    <property type="entry name" value="TRYPSIN_HIS"/>
    <property type="match status" value="1"/>
</dbReference>
<evidence type="ECO:0000256" key="2">
    <source>
        <dbReference type="SAM" id="SignalP"/>
    </source>
</evidence>
<feature type="signal peptide" evidence="2">
    <location>
        <begin position="1"/>
        <end position="29"/>
    </location>
</feature>
<dbReference type="InterPro" id="IPR018114">
    <property type="entry name" value="TRYPSIN_HIS"/>
</dbReference>
<gene>
    <name evidence="3" type="ORF">GC106_43910</name>
</gene>
<feature type="chain" id="PRO_5045696986" evidence="2">
    <location>
        <begin position="30"/>
        <end position="317"/>
    </location>
</feature>
<sequence length="317" mass="34182">MRRSHWRWRLTSAATGLGLLALAVVPVHANPDDPSAVSHQAANTPEAVAAVLAFWTPERMRQAVPMEIVVANLPAGQQIPQTWPTPSTAQAPANHGGPWTGSGEVVKTTGRVFFTFEGKEASCSGSAVTSANKSVVITAGHCVRMKGTWHPDWLFVPAYDNGNAPHGKWAARQLHTTPQWVDKEELNFDVGAAVLNQLDGKNLTDVVGAQEIAFNQPRNQHMHAFGYPAAAPYDGTRLIFCSGQTFTDFLLTRDHGMRCNQTGGSSGGPWFLRFDEATGKGAVNSVNSFKYGIISFLMFGPYFGAEAQAVYDAAQKG</sequence>
<dbReference type="PANTHER" id="PTHR15462">
    <property type="entry name" value="SERINE PROTEASE"/>
    <property type="match status" value="1"/>
</dbReference>
<dbReference type="Proteomes" id="UP000763557">
    <property type="component" value="Unassembled WGS sequence"/>
</dbReference>
<comment type="caution">
    <text evidence="3">The sequence shown here is derived from an EMBL/GenBank/DDBJ whole genome shotgun (WGS) entry which is preliminary data.</text>
</comment>
<protein>
    <submittedName>
        <fullName evidence="3">Extracellular metalloprotease</fullName>
    </submittedName>
</protein>
<dbReference type="SUPFAM" id="SSF50494">
    <property type="entry name" value="Trypsin-like serine proteases"/>
    <property type="match status" value="1"/>
</dbReference>
<accession>A0ABX2F7J1</accession>
<evidence type="ECO:0000313" key="4">
    <source>
        <dbReference type="Proteomes" id="UP000763557"/>
    </source>
</evidence>
<dbReference type="InterPro" id="IPR050966">
    <property type="entry name" value="Glutamyl_endopeptidase"/>
</dbReference>
<dbReference type="EMBL" id="JAAATY010000013">
    <property type="protein sequence ID" value="NRN67158.1"/>
    <property type="molecule type" value="Genomic_DNA"/>
</dbReference>
<keyword evidence="3" id="KW-0378">Hydrolase</keyword>
<dbReference type="RefSeq" id="WP_173134444.1">
    <property type="nucleotide sequence ID" value="NZ_CBCSGW010000010.1"/>
</dbReference>
<dbReference type="InterPro" id="IPR043504">
    <property type="entry name" value="Peptidase_S1_PA_chymotrypsin"/>
</dbReference>
<keyword evidence="4" id="KW-1185">Reference proteome</keyword>
<reference evidence="3 4" key="1">
    <citation type="submission" date="2020-01" db="EMBL/GenBank/DDBJ databases">
        <title>Kibdelosporangium persica a novel Actinomycetes from a hot desert in Iran.</title>
        <authorList>
            <person name="Safaei N."/>
            <person name="Zaburannyi N."/>
            <person name="Mueller R."/>
            <person name="Wink J."/>
        </authorList>
    </citation>
    <scope>NUCLEOTIDE SEQUENCE [LARGE SCALE GENOMIC DNA]</scope>
    <source>
        <strain evidence="3 4">4NS15</strain>
    </source>
</reference>
<name>A0ABX2F7J1_9PSEU</name>
<evidence type="ECO:0000256" key="1">
    <source>
        <dbReference type="ARBA" id="ARBA00022729"/>
    </source>
</evidence>
<keyword evidence="1 2" id="KW-0732">Signal</keyword>
<dbReference type="InterPro" id="IPR009003">
    <property type="entry name" value="Peptidase_S1_PA"/>
</dbReference>